<gene>
    <name evidence="6" type="ORF">Ahy_B05g079026</name>
</gene>
<dbReference type="PROSITE" id="PS50927">
    <property type="entry name" value="BULB_LECTIN"/>
    <property type="match status" value="1"/>
</dbReference>
<evidence type="ECO:0000256" key="2">
    <source>
        <dbReference type="ARBA" id="ARBA00023157"/>
    </source>
</evidence>
<dbReference type="InterPro" id="IPR036426">
    <property type="entry name" value="Bulb-type_lectin_dom_sf"/>
</dbReference>
<dbReference type="InterPro" id="IPR001480">
    <property type="entry name" value="Bulb-type_lectin_dom"/>
</dbReference>
<reference evidence="6 7" key="1">
    <citation type="submission" date="2019-01" db="EMBL/GenBank/DDBJ databases">
        <title>Sequencing of cultivated peanut Arachis hypogaea provides insights into genome evolution and oil improvement.</title>
        <authorList>
            <person name="Chen X."/>
        </authorList>
    </citation>
    <scope>NUCLEOTIDE SEQUENCE [LARGE SCALE GENOMIC DNA]</scope>
    <source>
        <strain evidence="7">cv. Fuhuasheng</strain>
        <tissue evidence="6">Leaves</tissue>
    </source>
</reference>
<dbReference type="Pfam" id="PF01453">
    <property type="entry name" value="B_lectin"/>
    <property type="match status" value="1"/>
</dbReference>
<accession>A0A444Z8T7</accession>
<protein>
    <recommendedName>
        <fullName evidence="5">Bulb-type lectin domain-containing protein</fullName>
    </recommendedName>
</protein>
<keyword evidence="1 4" id="KW-0732">Signal</keyword>
<feature type="domain" description="Bulb-type lectin" evidence="5">
    <location>
        <begin position="32"/>
        <end position="144"/>
    </location>
</feature>
<evidence type="ECO:0000256" key="4">
    <source>
        <dbReference type="SAM" id="SignalP"/>
    </source>
</evidence>
<feature type="chain" id="PRO_5019401140" description="Bulb-type lectin domain-containing protein" evidence="4">
    <location>
        <begin position="30"/>
        <end position="144"/>
    </location>
</feature>
<evidence type="ECO:0000313" key="7">
    <source>
        <dbReference type="Proteomes" id="UP000289738"/>
    </source>
</evidence>
<evidence type="ECO:0000256" key="3">
    <source>
        <dbReference type="ARBA" id="ARBA00023180"/>
    </source>
</evidence>
<keyword evidence="3" id="KW-0325">Glycoprotein</keyword>
<dbReference type="EMBL" id="SDMP01000015">
    <property type="protein sequence ID" value="RYR10590.1"/>
    <property type="molecule type" value="Genomic_DNA"/>
</dbReference>
<keyword evidence="2" id="KW-1015">Disulfide bond</keyword>
<dbReference type="PANTHER" id="PTHR32444:SF198">
    <property type="entry name" value="BULB-TYPE LECTIN DOMAIN-CONTAINING PROTEIN"/>
    <property type="match status" value="1"/>
</dbReference>
<dbReference type="SUPFAM" id="SSF51110">
    <property type="entry name" value="alpha-D-mannose-specific plant lectins"/>
    <property type="match status" value="1"/>
</dbReference>
<evidence type="ECO:0000256" key="1">
    <source>
        <dbReference type="ARBA" id="ARBA00022729"/>
    </source>
</evidence>
<dbReference type="PANTHER" id="PTHR32444">
    <property type="entry name" value="BULB-TYPE LECTIN DOMAIN-CONTAINING PROTEIN"/>
    <property type="match status" value="1"/>
</dbReference>
<sequence>MMLLHFIIGDMHIPVLLLLTLSFCHVANSLLDTITSSNYILKDPKTLSSNNTLFHLGFFTHSNSSTLSYLGIWYMSKSSVVWVAVRNQPIKDSSSRHLKISEDGNLVFMNQQKQILWSTNITNITSTQRHSFRTPETLCCKKSP</sequence>
<dbReference type="AlphaFoldDB" id="A0A444Z8T7"/>
<dbReference type="SMART" id="SM00108">
    <property type="entry name" value="B_lectin"/>
    <property type="match status" value="1"/>
</dbReference>
<keyword evidence="7" id="KW-1185">Reference proteome</keyword>
<proteinExistence type="predicted"/>
<evidence type="ECO:0000313" key="6">
    <source>
        <dbReference type="EMBL" id="RYR10590.1"/>
    </source>
</evidence>
<evidence type="ECO:0000259" key="5">
    <source>
        <dbReference type="PROSITE" id="PS50927"/>
    </source>
</evidence>
<name>A0A444Z8T7_ARAHY</name>
<dbReference type="STRING" id="3818.A0A444Z8T7"/>
<dbReference type="Gene3D" id="2.90.10.10">
    <property type="entry name" value="Bulb-type lectin domain"/>
    <property type="match status" value="1"/>
</dbReference>
<comment type="caution">
    <text evidence="6">The sequence shown here is derived from an EMBL/GenBank/DDBJ whole genome shotgun (WGS) entry which is preliminary data.</text>
</comment>
<feature type="signal peptide" evidence="4">
    <location>
        <begin position="1"/>
        <end position="29"/>
    </location>
</feature>
<dbReference type="Proteomes" id="UP000289738">
    <property type="component" value="Chromosome B05"/>
</dbReference>
<organism evidence="6 7">
    <name type="scientific">Arachis hypogaea</name>
    <name type="common">Peanut</name>
    <dbReference type="NCBI Taxonomy" id="3818"/>
    <lineage>
        <taxon>Eukaryota</taxon>
        <taxon>Viridiplantae</taxon>
        <taxon>Streptophyta</taxon>
        <taxon>Embryophyta</taxon>
        <taxon>Tracheophyta</taxon>
        <taxon>Spermatophyta</taxon>
        <taxon>Magnoliopsida</taxon>
        <taxon>eudicotyledons</taxon>
        <taxon>Gunneridae</taxon>
        <taxon>Pentapetalae</taxon>
        <taxon>rosids</taxon>
        <taxon>fabids</taxon>
        <taxon>Fabales</taxon>
        <taxon>Fabaceae</taxon>
        <taxon>Papilionoideae</taxon>
        <taxon>50 kb inversion clade</taxon>
        <taxon>dalbergioids sensu lato</taxon>
        <taxon>Dalbergieae</taxon>
        <taxon>Pterocarpus clade</taxon>
        <taxon>Arachis</taxon>
    </lineage>
</organism>